<dbReference type="SUPFAM" id="SSF47862">
    <property type="entry name" value="Saposin"/>
    <property type="match status" value="1"/>
</dbReference>
<dbReference type="AlphaFoldDB" id="A0AAD7LPF4"/>
<dbReference type="PANTHER" id="PTHR11480:SF3">
    <property type="entry name" value="BCDNA.GH08312"/>
    <property type="match status" value="1"/>
</dbReference>
<dbReference type="PANTHER" id="PTHR11480">
    <property type="entry name" value="SAPOSIN-RELATED"/>
    <property type="match status" value="1"/>
</dbReference>
<name>A0AAD7LPF4_QUISA</name>
<evidence type="ECO:0000256" key="6">
    <source>
        <dbReference type="SAM" id="SignalP"/>
    </source>
</evidence>
<evidence type="ECO:0000313" key="8">
    <source>
        <dbReference type="EMBL" id="KAJ7961111.1"/>
    </source>
</evidence>
<dbReference type="Pfam" id="PF05184">
    <property type="entry name" value="SapB_1"/>
    <property type="match status" value="1"/>
</dbReference>
<organism evidence="8 9">
    <name type="scientific">Quillaja saponaria</name>
    <name type="common">Soap bark tree</name>
    <dbReference type="NCBI Taxonomy" id="32244"/>
    <lineage>
        <taxon>Eukaryota</taxon>
        <taxon>Viridiplantae</taxon>
        <taxon>Streptophyta</taxon>
        <taxon>Embryophyta</taxon>
        <taxon>Tracheophyta</taxon>
        <taxon>Spermatophyta</taxon>
        <taxon>Magnoliopsida</taxon>
        <taxon>eudicotyledons</taxon>
        <taxon>Gunneridae</taxon>
        <taxon>Pentapetalae</taxon>
        <taxon>rosids</taxon>
        <taxon>fabids</taxon>
        <taxon>Fabales</taxon>
        <taxon>Quillajaceae</taxon>
        <taxon>Quillaja</taxon>
    </lineage>
</organism>
<feature type="domain" description="Saposin B-type" evidence="7">
    <location>
        <begin position="70"/>
        <end position="146"/>
    </location>
</feature>
<feature type="chain" id="PRO_5041931206" evidence="6">
    <location>
        <begin position="31"/>
        <end position="146"/>
    </location>
</feature>
<protein>
    <submittedName>
        <fullName evidence="8">Saposin B domain-containing protein</fullName>
    </submittedName>
</protein>
<keyword evidence="4" id="KW-1015">Disulfide bond</keyword>
<evidence type="ECO:0000259" key="7">
    <source>
        <dbReference type="PROSITE" id="PS50015"/>
    </source>
</evidence>
<evidence type="ECO:0000256" key="3">
    <source>
        <dbReference type="ARBA" id="ARBA00023145"/>
    </source>
</evidence>
<evidence type="ECO:0000313" key="9">
    <source>
        <dbReference type="Proteomes" id="UP001163823"/>
    </source>
</evidence>
<dbReference type="Pfam" id="PF03489">
    <property type="entry name" value="SapB_2"/>
    <property type="match status" value="1"/>
</dbReference>
<keyword evidence="1" id="KW-0645">Protease</keyword>
<keyword evidence="2" id="KW-0064">Aspartyl protease</keyword>
<sequence length="146" mass="16353">MLPYCSPSTIEVRVGLVFLFVLGAPWACDARQLENPNLSSGDTAKYDTLAMKINYQEHGLKVRNSEASCNENVCTLCEEFTSLALGCLNENKTQTEIMNILYHSCSNLHSFKQQCITLVDYYASLFFIEVSSIQPGEFCSKVNLCQ</sequence>
<keyword evidence="5" id="KW-0325">Glycoprotein</keyword>
<dbReference type="InterPro" id="IPR008138">
    <property type="entry name" value="SapB_2"/>
</dbReference>
<reference evidence="8" key="1">
    <citation type="journal article" date="2023" name="Science">
        <title>Elucidation of the pathway for biosynthesis of saponin adjuvants from the soapbark tree.</title>
        <authorList>
            <person name="Reed J."/>
            <person name="Orme A."/>
            <person name="El-Demerdash A."/>
            <person name="Owen C."/>
            <person name="Martin L.B.B."/>
            <person name="Misra R.C."/>
            <person name="Kikuchi S."/>
            <person name="Rejzek M."/>
            <person name="Martin A.C."/>
            <person name="Harkess A."/>
            <person name="Leebens-Mack J."/>
            <person name="Louveau T."/>
            <person name="Stephenson M.J."/>
            <person name="Osbourn A."/>
        </authorList>
    </citation>
    <scope>NUCLEOTIDE SEQUENCE</scope>
    <source>
        <strain evidence="8">S10</strain>
    </source>
</reference>
<evidence type="ECO:0000256" key="1">
    <source>
        <dbReference type="ARBA" id="ARBA00022670"/>
    </source>
</evidence>
<comment type="caution">
    <text evidence="8">The sequence shown here is derived from an EMBL/GenBank/DDBJ whole genome shotgun (WGS) entry which is preliminary data.</text>
</comment>
<dbReference type="GO" id="GO:0004190">
    <property type="term" value="F:aspartic-type endopeptidase activity"/>
    <property type="evidence" value="ECO:0007669"/>
    <property type="project" value="UniProtKB-KW"/>
</dbReference>
<dbReference type="KEGG" id="qsa:O6P43_016497"/>
<keyword evidence="6" id="KW-0732">Signal</keyword>
<dbReference type="InterPro" id="IPR011001">
    <property type="entry name" value="Saposin-like"/>
</dbReference>
<keyword evidence="3" id="KW-0865">Zymogen</keyword>
<gene>
    <name evidence="8" type="ORF">O6P43_016497</name>
</gene>
<keyword evidence="9" id="KW-1185">Reference proteome</keyword>
<proteinExistence type="predicted"/>
<dbReference type="GO" id="GO:0006629">
    <property type="term" value="P:lipid metabolic process"/>
    <property type="evidence" value="ECO:0007669"/>
    <property type="project" value="InterPro"/>
</dbReference>
<dbReference type="GO" id="GO:0006508">
    <property type="term" value="P:proteolysis"/>
    <property type="evidence" value="ECO:0007669"/>
    <property type="project" value="UniProtKB-KW"/>
</dbReference>
<dbReference type="SMART" id="SM00741">
    <property type="entry name" value="SapB"/>
    <property type="match status" value="1"/>
</dbReference>
<dbReference type="InterPro" id="IPR007856">
    <property type="entry name" value="SapB_1"/>
</dbReference>
<dbReference type="Proteomes" id="UP001163823">
    <property type="component" value="Chromosome 7"/>
</dbReference>
<dbReference type="Gene3D" id="1.10.225.10">
    <property type="entry name" value="Saposin-like"/>
    <property type="match status" value="1"/>
</dbReference>
<dbReference type="InterPro" id="IPR051428">
    <property type="entry name" value="Sphingo_Act-Surfact_Prot"/>
</dbReference>
<dbReference type="EMBL" id="JARAOO010000007">
    <property type="protein sequence ID" value="KAJ7961111.1"/>
    <property type="molecule type" value="Genomic_DNA"/>
</dbReference>
<dbReference type="PROSITE" id="PS50015">
    <property type="entry name" value="SAP_B"/>
    <property type="match status" value="1"/>
</dbReference>
<feature type="signal peptide" evidence="6">
    <location>
        <begin position="1"/>
        <end position="30"/>
    </location>
</feature>
<accession>A0AAD7LPF4</accession>
<keyword evidence="2" id="KW-0378">Hydrolase</keyword>
<evidence type="ECO:0000256" key="5">
    <source>
        <dbReference type="ARBA" id="ARBA00023180"/>
    </source>
</evidence>
<evidence type="ECO:0000256" key="4">
    <source>
        <dbReference type="ARBA" id="ARBA00023157"/>
    </source>
</evidence>
<evidence type="ECO:0000256" key="2">
    <source>
        <dbReference type="ARBA" id="ARBA00022750"/>
    </source>
</evidence>
<dbReference type="InterPro" id="IPR008139">
    <property type="entry name" value="SaposinB_dom"/>
</dbReference>